<organism evidence="3 4">
    <name type="scientific">Bauldia litoralis</name>
    <dbReference type="NCBI Taxonomy" id="665467"/>
    <lineage>
        <taxon>Bacteria</taxon>
        <taxon>Pseudomonadati</taxon>
        <taxon>Pseudomonadota</taxon>
        <taxon>Alphaproteobacteria</taxon>
        <taxon>Hyphomicrobiales</taxon>
        <taxon>Kaistiaceae</taxon>
        <taxon>Bauldia</taxon>
    </lineage>
</organism>
<keyword evidence="4" id="KW-1185">Reference proteome</keyword>
<dbReference type="InterPro" id="IPR000620">
    <property type="entry name" value="EamA_dom"/>
</dbReference>
<gene>
    <name evidence="3" type="ORF">SAMN02982931_02211</name>
</gene>
<keyword evidence="1" id="KW-1133">Transmembrane helix</keyword>
<dbReference type="GO" id="GO:0016020">
    <property type="term" value="C:membrane"/>
    <property type="evidence" value="ECO:0007669"/>
    <property type="project" value="InterPro"/>
</dbReference>
<feature type="domain" description="EamA" evidence="2">
    <location>
        <begin position="191"/>
        <end position="323"/>
    </location>
</feature>
<accession>A0A1G6C974</accession>
<feature type="transmembrane region" description="Helical" evidence="1">
    <location>
        <begin position="308"/>
        <end position="324"/>
    </location>
</feature>
<dbReference type="STRING" id="665467.SAMN02982931_02211"/>
<feature type="domain" description="EamA" evidence="2">
    <location>
        <begin position="47"/>
        <end position="174"/>
    </location>
</feature>
<feature type="transmembrane region" description="Helical" evidence="1">
    <location>
        <begin position="222"/>
        <end position="241"/>
    </location>
</feature>
<feature type="transmembrane region" description="Helical" evidence="1">
    <location>
        <begin position="282"/>
        <end position="302"/>
    </location>
</feature>
<sequence>MPPQPFTPPDGPAYQSDATGEPVADAVAVVAEQGTGDAASGNSGLLLGFVAMLGAALAMSISPILVRFADVGPFSSAFWRVCLALPILWLWMRNEEGGAGKVRVARFPLATVLAGLAFAGDLLFWHLAIVKTTVANATFFATMAPVWVVVFGWLILKRRPRPAVLAGLAICLLGGTALVERSLSIDPALLLGDAFGVITGVFFGLYFLSVGAAREKSGAARVTFELTLITTVILFVVAIAVEGSPLPGSAYGWGVLLVLAIVSHAGGQGLLSVALGRLSAAFSSLVLFIEAIAAAGFAWLLLDEPVSPLQAVGGLVIIFGIWVARPRGGDGAAR</sequence>
<feature type="transmembrane region" description="Helical" evidence="1">
    <location>
        <begin position="104"/>
        <end position="128"/>
    </location>
</feature>
<feature type="transmembrane region" description="Helical" evidence="1">
    <location>
        <begin position="163"/>
        <end position="183"/>
    </location>
</feature>
<evidence type="ECO:0000256" key="1">
    <source>
        <dbReference type="SAM" id="Phobius"/>
    </source>
</evidence>
<name>A0A1G6C974_9HYPH</name>
<dbReference type="Pfam" id="PF00892">
    <property type="entry name" value="EamA"/>
    <property type="match status" value="2"/>
</dbReference>
<protein>
    <submittedName>
        <fullName evidence="3">Permease of the drug/metabolite transporter (DMT) superfamily</fullName>
    </submittedName>
</protein>
<dbReference type="SUPFAM" id="SSF103481">
    <property type="entry name" value="Multidrug resistance efflux transporter EmrE"/>
    <property type="match status" value="2"/>
</dbReference>
<evidence type="ECO:0000313" key="3">
    <source>
        <dbReference type="EMBL" id="SDB29396.1"/>
    </source>
</evidence>
<feature type="transmembrane region" description="Helical" evidence="1">
    <location>
        <begin position="134"/>
        <end position="156"/>
    </location>
</feature>
<proteinExistence type="predicted"/>
<feature type="transmembrane region" description="Helical" evidence="1">
    <location>
        <begin position="189"/>
        <end position="210"/>
    </location>
</feature>
<dbReference type="InterPro" id="IPR037185">
    <property type="entry name" value="EmrE-like"/>
</dbReference>
<feature type="transmembrane region" description="Helical" evidence="1">
    <location>
        <begin position="253"/>
        <end position="275"/>
    </location>
</feature>
<feature type="transmembrane region" description="Helical" evidence="1">
    <location>
        <begin position="45"/>
        <end position="66"/>
    </location>
</feature>
<keyword evidence="1" id="KW-0472">Membrane</keyword>
<evidence type="ECO:0000259" key="2">
    <source>
        <dbReference type="Pfam" id="PF00892"/>
    </source>
</evidence>
<dbReference type="Proteomes" id="UP000199071">
    <property type="component" value="Unassembled WGS sequence"/>
</dbReference>
<reference evidence="3 4" key="1">
    <citation type="submission" date="2016-10" db="EMBL/GenBank/DDBJ databases">
        <authorList>
            <person name="de Groot N.N."/>
        </authorList>
    </citation>
    <scope>NUCLEOTIDE SEQUENCE [LARGE SCALE GENOMIC DNA]</scope>
    <source>
        <strain evidence="3 4">ATCC 35022</strain>
    </source>
</reference>
<evidence type="ECO:0000313" key="4">
    <source>
        <dbReference type="Proteomes" id="UP000199071"/>
    </source>
</evidence>
<dbReference type="PANTHER" id="PTHR22911">
    <property type="entry name" value="ACYL-MALONYL CONDENSING ENZYME-RELATED"/>
    <property type="match status" value="1"/>
</dbReference>
<dbReference type="AlphaFoldDB" id="A0A1G6C974"/>
<keyword evidence="1" id="KW-0812">Transmembrane</keyword>
<dbReference type="EMBL" id="FMXQ01000004">
    <property type="protein sequence ID" value="SDB29396.1"/>
    <property type="molecule type" value="Genomic_DNA"/>
</dbReference>